<dbReference type="PANTHER" id="PTHR13887">
    <property type="entry name" value="GLUTATHIONE S-TRANSFERASE KAPPA"/>
    <property type="match status" value="1"/>
</dbReference>
<dbReference type="PANTHER" id="PTHR13887:SF14">
    <property type="entry name" value="DISULFIDE BOND FORMATION PROTEIN D"/>
    <property type="match status" value="1"/>
</dbReference>
<protein>
    <submittedName>
        <fullName evidence="7">DSBA oxidoreductase</fullName>
    </submittedName>
</protein>
<dbReference type="Pfam" id="PF18312">
    <property type="entry name" value="ScsC_N"/>
    <property type="match status" value="1"/>
</dbReference>
<reference evidence="7" key="1">
    <citation type="journal article" date="2014" name="Int. J. Syst. Evol. Microbiol.">
        <title>Complete genome sequence of Corynebacterium casei LMG S-19264T (=DSM 44701T), isolated from a smear-ripened cheese.</title>
        <authorList>
            <consortium name="US DOE Joint Genome Institute (JGI-PGF)"/>
            <person name="Walter F."/>
            <person name="Albersmeier A."/>
            <person name="Kalinowski J."/>
            <person name="Ruckert C."/>
        </authorList>
    </citation>
    <scope>NUCLEOTIDE SEQUENCE</scope>
    <source>
        <strain evidence="7">CGMCC 1.15320</strain>
    </source>
</reference>
<organism evidence="7 8">
    <name type="scientific">Nitratireductor aestuarii</name>
    <dbReference type="NCBI Taxonomy" id="1735103"/>
    <lineage>
        <taxon>Bacteria</taxon>
        <taxon>Pseudomonadati</taxon>
        <taxon>Pseudomonadota</taxon>
        <taxon>Alphaproteobacteria</taxon>
        <taxon>Hyphomicrobiales</taxon>
        <taxon>Phyllobacteriaceae</taxon>
        <taxon>Nitratireductor</taxon>
    </lineage>
</organism>
<dbReference type="Pfam" id="PF01323">
    <property type="entry name" value="DSBA"/>
    <property type="match status" value="1"/>
</dbReference>
<evidence type="ECO:0000256" key="5">
    <source>
        <dbReference type="SAM" id="SignalP"/>
    </source>
</evidence>
<dbReference type="EMBL" id="BMIF01000001">
    <property type="protein sequence ID" value="GGA53831.1"/>
    <property type="molecule type" value="Genomic_DNA"/>
</dbReference>
<dbReference type="AlphaFoldDB" id="A0A916RHA0"/>
<dbReference type="InterPro" id="IPR013766">
    <property type="entry name" value="Thioredoxin_domain"/>
</dbReference>
<evidence type="ECO:0000313" key="7">
    <source>
        <dbReference type="EMBL" id="GGA53831.1"/>
    </source>
</evidence>
<dbReference type="PROSITE" id="PS51352">
    <property type="entry name" value="THIOREDOXIN_2"/>
    <property type="match status" value="1"/>
</dbReference>
<dbReference type="Gene3D" id="3.40.30.10">
    <property type="entry name" value="Glutaredoxin"/>
    <property type="match status" value="1"/>
</dbReference>
<evidence type="ECO:0000256" key="1">
    <source>
        <dbReference type="ARBA" id="ARBA00022729"/>
    </source>
</evidence>
<evidence type="ECO:0000313" key="8">
    <source>
        <dbReference type="Proteomes" id="UP000636264"/>
    </source>
</evidence>
<dbReference type="SUPFAM" id="SSF52833">
    <property type="entry name" value="Thioredoxin-like"/>
    <property type="match status" value="1"/>
</dbReference>
<gene>
    <name evidence="7" type="ORF">GCM10011385_04190</name>
</gene>
<dbReference type="InterPro" id="IPR036249">
    <property type="entry name" value="Thioredoxin-like_sf"/>
</dbReference>
<keyword evidence="3" id="KW-1015">Disulfide bond</keyword>
<comment type="caution">
    <text evidence="7">The sequence shown here is derived from an EMBL/GenBank/DDBJ whole genome shotgun (WGS) entry which is preliminary data.</text>
</comment>
<feature type="chain" id="PRO_5038046322" evidence="5">
    <location>
        <begin position="27"/>
        <end position="250"/>
    </location>
</feature>
<evidence type="ECO:0000256" key="3">
    <source>
        <dbReference type="ARBA" id="ARBA00023157"/>
    </source>
</evidence>
<feature type="signal peptide" evidence="5">
    <location>
        <begin position="1"/>
        <end position="26"/>
    </location>
</feature>
<dbReference type="InterPro" id="IPR001853">
    <property type="entry name" value="DSBA-like_thioredoxin_dom"/>
</dbReference>
<keyword evidence="1 5" id="KW-0732">Signal</keyword>
<evidence type="ECO:0000259" key="6">
    <source>
        <dbReference type="PROSITE" id="PS51352"/>
    </source>
</evidence>
<dbReference type="InterPro" id="IPR041205">
    <property type="entry name" value="ScsC_N"/>
</dbReference>
<accession>A0A916RHA0</accession>
<dbReference type="CDD" id="cd03023">
    <property type="entry name" value="DsbA_Com1_like"/>
    <property type="match status" value="1"/>
</dbReference>
<keyword evidence="4" id="KW-0676">Redox-active center</keyword>
<keyword evidence="8" id="KW-1185">Reference proteome</keyword>
<dbReference type="Proteomes" id="UP000636264">
    <property type="component" value="Unassembled WGS sequence"/>
</dbReference>
<dbReference type="RefSeq" id="WP_188719270.1">
    <property type="nucleotide sequence ID" value="NZ_BMIF01000001.1"/>
</dbReference>
<evidence type="ECO:0000256" key="2">
    <source>
        <dbReference type="ARBA" id="ARBA00023002"/>
    </source>
</evidence>
<reference evidence="7" key="2">
    <citation type="submission" date="2020-09" db="EMBL/GenBank/DDBJ databases">
        <authorList>
            <person name="Sun Q."/>
            <person name="Zhou Y."/>
        </authorList>
    </citation>
    <scope>NUCLEOTIDE SEQUENCE</scope>
    <source>
        <strain evidence="7">CGMCC 1.15320</strain>
    </source>
</reference>
<keyword evidence="2" id="KW-0560">Oxidoreductase</keyword>
<name>A0A916RHA0_9HYPH</name>
<sequence>MKNTLRAGIAAAILAATSLNFSAALANDEKSNFSRAEIETIVREYLIKNPEVMLEVQASLQAKQQEAQKKAAQEAIALVGDEIFNSEADGIIGNPEGDVTIVEFFDYNCGFCKRAISDMDNLVKQDPNLRFVLKEFPILSEDSHKAATVSMAVHMIAPDKYAEFHRTLLGAQERATEESAVKVALNLGIDETALRNKMQDPTINDRFRSTYALAEQLQITGTPGYVVGQEIVSGAMGEQVLREKIAAARK</sequence>
<proteinExistence type="predicted"/>
<evidence type="ECO:0000256" key="4">
    <source>
        <dbReference type="ARBA" id="ARBA00023284"/>
    </source>
</evidence>
<feature type="domain" description="Thioredoxin" evidence="6">
    <location>
        <begin position="64"/>
        <end position="250"/>
    </location>
</feature>
<dbReference type="GO" id="GO:0016491">
    <property type="term" value="F:oxidoreductase activity"/>
    <property type="evidence" value="ECO:0007669"/>
    <property type="project" value="UniProtKB-KW"/>
</dbReference>